<sequence length="184" mass="21880">MMFDIVSVISKHTAFLEDKLKQLNLNQRKSIGKAFIQFYFLLPETVECIEHHLKIKISESKLIEDLENNTLQYFKDALKNYDAETDEYADNFEELDPMEVNIISGLENSVLTYDKSEYAVYNFLLVIDILDYYENFSDNPEYWNNLLKEEIDFQQKIVEQISNGSVIDESIYFERYKEVKFDEI</sequence>
<accession>A5FLJ2</accession>
<evidence type="ECO:0000313" key="1">
    <source>
        <dbReference type="EMBL" id="ABQ03934.1"/>
    </source>
</evidence>
<dbReference type="HOGENOM" id="CLU_1451508_0_0_10"/>
<proteinExistence type="predicted"/>
<dbReference type="GeneID" id="31763771"/>
<dbReference type="Proteomes" id="UP000006694">
    <property type="component" value="Chromosome"/>
</dbReference>
<protein>
    <submittedName>
        <fullName evidence="1">Uncharacterized protein</fullName>
    </submittedName>
</protein>
<organism evidence="1 2">
    <name type="scientific">Flavobacterium johnsoniae (strain ATCC 17061 / DSM 2064 / JCM 8514 / BCRC 14874 / CCUG 350202 / NBRC 14942 / NCIMB 11054 / UW101)</name>
    <name type="common">Cytophaga johnsonae</name>
    <dbReference type="NCBI Taxonomy" id="376686"/>
    <lineage>
        <taxon>Bacteria</taxon>
        <taxon>Pseudomonadati</taxon>
        <taxon>Bacteroidota</taxon>
        <taxon>Flavobacteriia</taxon>
        <taxon>Flavobacteriales</taxon>
        <taxon>Flavobacteriaceae</taxon>
        <taxon>Flavobacterium</taxon>
    </lineage>
</organism>
<dbReference type="EMBL" id="CP000685">
    <property type="protein sequence ID" value="ABQ03934.1"/>
    <property type="molecule type" value="Genomic_DNA"/>
</dbReference>
<dbReference type="AlphaFoldDB" id="A5FLJ2"/>
<dbReference type="RefSeq" id="WP_012022987.1">
    <property type="nucleotide sequence ID" value="NC_009441.1"/>
</dbReference>
<keyword evidence="2" id="KW-1185">Reference proteome</keyword>
<dbReference type="KEGG" id="fjo:Fjoh_0900"/>
<dbReference type="eggNOG" id="ENOG5032UQP">
    <property type="taxonomic scope" value="Bacteria"/>
</dbReference>
<dbReference type="STRING" id="376686.Fjoh_0900"/>
<gene>
    <name evidence="1" type="ordered locus">Fjoh_0900</name>
</gene>
<evidence type="ECO:0000313" key="2">
    <source>
        <dbReference type="Proteomes" id="UP000006694"/>
    </source>
</evidence>
<dbReference type="OrthoDB" id="711175at2"/>
<name>A5FLJ2_FLAJ1</name>
<reference evidence="1 2" key="1">
    <citation type="journal article" date="2009" name="Appl. Environ. Microbiol.">
        <title>Novel features of the polysaccharide-digesting gliding bacterium Flavobacterium johnsoniae as revealed by genome sequence analysis.</title>
        <authorList>
            <person name="McBride M.J."/>
            <person name="Xie G."/>
            <person name="Martens E.C."/>
            <person name="Lapidus A."/>
            <person name="Henrissat B."/>
            <person name="Rhodes R.G."/>
            <person name="Goltsman E."/>
            <person name="Wang W."/>
            <person name="Xu J."/>
            <person name="Hunnicutt D.W."/>
            <person name="Staroscik A.M."/>
            <person name="Hoover T.R."/>
            <person name="Cheng Y.Q."/>
            <person name="Stein J.L."/>
        </authorList>
    </citation>
    <scope>NUCLEOTIDE SEQUENCE [LARGE SCALE GENOMIC DNA]</scope>
    <source>
        <strain evidence="2">ATCC 17061 / DSM 2064 / JCM 8514 / BCRC 14874 / CCUG 350202 / NBRC 14942 / NCIMB 11054 / UW101</strain>
    </source>
</reference>